<dbReference type="AlphaFoldDB" id="A0A3N4H927"/>
<keyword evidence="3" id="KW-1185">Reference proteome</keyword>
<dbReference type="EMBL" id="ML120289">
    <property type="protein sequence ID" value="RPA70537.1"/>
    <property type="molecule type" value="Genomic_DNA"/>
</dbReference>
<evidence type="ECO:0000313" key="3">
    <source>
        <dbReference type="Proteomes" id="UP000275078"/>
    </source>
</evidence>
<evidence type="ECO:0000256" key="1">
    <source>
        <dbReference type="SAM" id="MobiDB-lite"/>
    </source>
</evidence>
<accession>A0A3N4H927</accession>
<gene>
    <name evidence="2" type="ORF">BJ508DRAFT_337097</name>
</gene>
<reference evidence="2 3" key="1">
    <citation type="journal article" date="2018" name="Nat. Ecol. Evol.">
        <title>Pezizomycetes genomes reveal the molecular basis of ectomycorrhizal truffle lifestyle.</title>
        <authorList>
            <person name="Murat C."/>
            <person name="Payen T."/>
            <person name="Noel B."/>
            <person name="Kuo A."/>
            <person name="Morin E."/>
            <person name="Chen J."/>
            <person name="Kohler A."/>
            <person name="Krizsan K."/>
            <person name="Balestrini R."/>
            <person name="Da Silva C."/>
            <person name="Montanini B."/>
            <person name="Hainaut M."/>
            <person name="Levati E."/>
            <person name="Barry K.W."/>
            <person name="Belfiori B."/>
            <person name="Cichocki N."/>
            <person name="Clum A."/>
            <person name="Dockter R.B."/>
            <person name="Fauchery L."/>
            <person name="Guy J."/>
            <person name="Iotti M."/>
            <person name="Le Tacon F."/>
            <person name="Lindquist E.A."/>
            <person name="Lipzen A."/>
            <person name="Malagnac F."/>
            <person name="Mello A."/>
            <person name="Molinier V."/>
            <person name="Miyauchi S."/>
            <person name="Poulain J."/>
            <person name="Riccioni C."/>
            <person name="Rubini A."/>
            <person name="Sitrit Y."/>
            <person name="Splivallo R."/>
            <person name="Traeger S."/>
            <person name="Wang M."/>
            <person name="Zifcakova L."/>
            <person name="Wipf D."/>
            <person name="Zambonelli A."/>
            <person name="Paolocci F."/>
            <person name="Nowrousian M."/>
            <person name="Ottonello S."/>
            <person name="Baldrian P."/>
            <person name="Spatafora J.W."/>
            <person name="Henrissat B."/>
            <person name="Nagy L.G."/>
            <person name="Aury J.M."/>
            <person name="Wincker P."/>
            <person name="Grigoriev I.V."/>
            <person name="Bonfante P."/>
            <person name="Martin F.M."/>
        </authorList>
    </citation>
    <scope>NUCLEOTIDE SEQUENCE [LARGE SCALE GENOMIC DNA]</scope>
    <source>
        <strain evidence="2 3">RN42</strain>
    </source>
</reference>
<name>A0A3N4H927_ASCIM</name>
<feature type="region of interest" description="Disordered" evidence="1">
    <location>
        <begin position="173"/>
        <end position="221"/>
    </location>
</feature>
<evidence type="ECO:0000313" key="2">
    <source>
        <dbReference type="EMBL" id="RPA70537.1"/>
    </source>
</evidence>
<organism evidence="2 3">
    <name type="scientific">Ascobolus immersus RN42</name>
    <dbReference type="NCBI Taxonomy" id="1160509"/>
    <lineage>
        <taxon>Eukaryota</taxon>
        <taxon>Fungi</taxon>
        <taxon>Dikarya</taxon>
        <taxon>Ascomycota</taxon>
        <taxon>Pezizomycotina</taxon>
        <taxon>Pezizomycetes</taxon>
        <taxon>Pezizales</taxon>
        <taxon>Ascobolaceae</taxon>
        <taxon>Ascobolus</taxon>
    </lineage>
</organism>
<dbReference type="Proteomes" id="UP000275078">
    <property type="component" value="Unassembled WGS sequence"/>
</dbReference>
<sequence length="221" mass="25710">MDDVATYKQLVQEIKAYLLEHGLNAEVHGKNVPIPRERWYRLLALIVQNTRNLAFFVRQELLDGCIGWTDSAEINEKLTDENYNNALKTDPHARRIIYYVRVKGLMPVAEWEWVERKRFLWPAWDNVCKAALKSLNDDQNVLQRTWNGIAQYSLFFAHERTIACQLLDTPQLTRPEHPHPIDINLGQGKKRKATTVVADNTRSRSKTRKITQGGNDDEEEE</sequence>
<proteinExistence type="predicted"/>
<protein>
    <submittedName>
        <fullName evidence="2">Uncharacterized protein</fullName>
    </submittedName>
</protein>